<dbReference type="InterPro" id="IPR001584">
    <property type="entry name" value="Integrase_cat-core"/>
</dbReference>
<dbReference type="Pfam" id="PF17921">
    <property type="entry name" value="Integrase_H2C2"/>
    <property type="match status" value="1"/>
</dbReference>
<proteinExistence type="predicted"/>
<keyword evidence="10" id="KW-0175">Coiled coil</keyword>
<dbReference type="FunFam" id="1.10.340.70:FF:000001">
    <property type="entry name" value="Retrovirus-related Pol polyprotein from transposon gypsy-like Protein"/>
    <property type="match status" value="1"/>
</dbReference>
<dbReference type="SUPFAM" id="SSF50630">
    <property type="entry name" value="Acid proteases"/>
    <property type="match status" value="1"/>
</dbReference>
<dbReference type="Gene3D" id="3.10.10.10">
    <property type="entry name" value="HIV Type 1 Reverse Transcriptase, subunit A, domain 1"/>
    <property type="match status" value="1"/>
</dbReference>
<dbReference type="InterPro" id="IPR016197">
    <property type="entry name" value="Chromo-like_dom_sf"/>
</dbReference>
<dbReference type="Gene3D" id="3.30.420.10">
    <property type="entry name" value="Ribonuclease H-like superfamily/Ribonuclease H"/>
    <property type="match status" value="1"/>
</dbReference>
<dbReference type="GO" id="GO:0006508">
    <property type="term" value="P:proteolysis"/>
    <property type="evidence" value="ECO:0007669"/>
    <property type="project" value="InterPro"/>
</dbReference>
<dbReference type="InterPro" id="IPR041588">
    <property type="entry name" value="Integrase_H2C2"/>
</dbReference>
<sequence length="1196" mass="135791">MNLDYNRPDVSDKYGTFDNNYVSMCQSSLLNNFINVNIGSLSMHAMIDTGADISVANPSILSKLDSVGINVVVKPSDKKVIITANDEHVEIVGTINVDLKVGDESSDVKFYLVPCLTPQLILGLDFLNHQGAVIDFNAQKISFDPRRVLIAKSDITVPPKSEVVIAAKIKGAQLPENVLGLASESLSLASRGLLAANSIAHVSNGTVMHGLCNIFDKPIKIKKNSNVGKFVCISRDDKLYDIKLENTQQVGGVNNKRDIDLPDVSRDLKVEERGQLNDLLRKYSDVFVNKEGKLGQCDVIEHEIHIPDTCKPIRQRPYKLGAKQKEVLENVVSDMLKDGIIEPSTSPWAAPCLLVAKKSNNTTNTDYRFVVDYRRVNECIELNAHPLLTTEDALESVGAKQPTYFSALDLKSGFYQSNYAKIASPLYALTKKNVDFIWTEQCENAFKLLREALISPPLLAYPDFDEPFQLYTDASSFALGAVLCQTQNGTERVICYSGRSLSKQEQQYGITEKECLALVYAVKKFDCYLRFTKFTAYVDHSALKWLLTLKEPTGKFARWIALLQSYSMEILYRPGTTHGNADGVSRREYENVTDQDMESLIDILPYGAVIDKTGNNVKIVKKHSPFVRNITDNDNIEIDNTTKESVNMFPMAQLKVEQRKDTYFKNIITFLESGELPENSKWRRNILTLQPFYFINDGILYHVNKKYKRHCKDTEVTIQIAVPRKLVPVVLKETHDGLLSGHLGINRTIQRTQRSFFWPSIGSDVADWVKSCELCSQRKRPQKPTKSPISSMPIASQPFERVSTDILGPVSNSGKSKNQYVLVFICYLTKYVELIPLSDIKAATIATAFLHNVVCRHGTPLFLHSDRGVNYLSNIVKETCKLLDIKKTQTTSYRPQCNGQSERMMSTIKDMLSKYIEDNSDWDRYIPFIQFAYNTSPSIDSTDYSPFFLVNGRHPKSFLDTHLPNMEVNVTAREYIVQTLENIEKARAVARENLQEHKTEMLNKANRNRENSNFSVGDIVYLYTPATTPNLSRKLRRPWTGPFYIVERLSKIHVRLRRKCDGKLLKTRVHVDRIKPGFVWTGEPRDPKPPPNELEPLEIHEHDIPGDNFEQVEPEVQPSQVPINENVQDNINNNKDNNVFSIEKIIKKKKVGKKWTYRVKWLGYGSAENSWVEFEDLTPECQEYVKEMHNKIPSSK</sequence>
<gene>
    <name evidence="14" type="ORF">MEDL_1252</name>
</gene>
<dbReference type="AlphaFoldDB" id="A0A8S3PR48"/>
<dbReference type="PROSITE" id="PS00598">
    <property type="entry name" value="CHROMO_1"/>
    <property type="match status" value="1"/>
</dbReference>
<evidence type="ECO:0000259" key="11">
    <source>
        <dbReference type="PROSITE" id="PS50013"/>
    </source>
</evidence>
<dbReference type="Gene3D" id="3.30.70.270">
    <property type="match status" value="1"/>
</dbReference>
<dbReference type="GO" id="GO:0004190">
    <property type="term" value="F:aspartic-type endopeptidase activity"/>
    <property type="evidence" value="ECO:0007669"/>
    <property type="project" value="InterPro"/>
</dbReference>
<evidence type="ECO:0000256" key="2">
    <source>
        <dbReference type="ARBA" id="ARBA00012493"/>
    </source>
</evidence>
<dbReference type="PROSITE" id="PS00141">
    <property type="entry name" value="ASP_PROTEASE"/>
    <property type="match status" value="1"/>
</dbReference>
<dbReference type="GO" id="GO:0015074">
    <property type="term" value="P:DNA integration"/>
    <property type="evidence" value="ECO:0007669"/>
    <property type="project" value="InterPro"/>
</dbReference>
<dbReference type="InterPro" id="IPR043128">
    <property type="entry name" value="Rev_trsase/Diguanyl_cyclase"/>
</dbReference>
<dbReference type="InterPro" id="IPR000953">
    <property type="entry name" value="Chromo/chromo_shadow_dom"/>
</dbReference>
<dbReference type="InterPro" id="IPR021109">
    <property type="entry name" value="Peptidase_aspartic_dom_sf"/>
</dbReference>
<comment type="subcellular location">
    <subcellularLocation>
        <location evidence="1">Nucleus</location>
    </subcellularLocation>
</comment>
<evidence type="ECO:0000256" key="5">
    <source>
        <dbReference type="ARBA" id="ARBA00022722"/>
    </source>
</evidence>
<dbReference type="OrthoDB" id="7789754at2759"/>
<organism evidence="14 15">
    <name type="scientific">Mytilus edulis</name>
    <name type="common">Blue mussel</name>
    <dbReference type="NCBI Taxonomy" id="6550"/>
    <lineage>
        <taxon>Eukaryota</taxon>
        <taxon>Metazoa</taxon>
        <taxon>Spiralia</taxon>
        <taxon>Lophotrochozoa</taxon>
        <taxon>Mollusca</taxon>
        <taxon>Bivalvia</taxon>
        <taxon>Autobranchia</taxon>
        <taxon>Pteriomorphia</taxon>
        <taxon>Mytilida</taxon>
        <taxon>Mytiloidea</taxon>
        <taxon>Mytilidae</taxon>
        <taxon>Mytilinae</taxon>
        <taxon>Mytilus</taxon>
    </lineage>
</organism>
<dbReference type="PROSITE" id="PS50175">
    <property type="entry name" value="ASP_PROT_RETROV"/>
    <property type="match status" value="1"/>
</dbReference>
<dbReference type="InterPro" id="IPR050951">
    <property type="entry name" value="Retrovirus_Pol_polyprotein"/>
</dbReference>
<evidence type="ECO:0000256" key="6">
    <source>
        <dbReference type="ARBA" id="ARBA00022759"/>
    </source>
</evidence>
<reference evidence="14" key="1">
    <citation type="submission" date="2021-03" db="EMBL/GenBank/DDBJ databases">
        <authorList>
            <person name="Bekaert M."/>
        </authorList>
    </citation>
    <scope>NUCLEOTIDE SEQUENCE</scope>
</reference>
<dbReference type="SUPFAM" id="SSF54160">
    <property type="entry name" value="Chromo domain-like"/>
    <property type="match status" value="1"/>
</dbReference>
<dbReference type="PANTHER" id="PTHR37984">
    <property type="entry name" value="PROTEIN CBG26694"/>
    <property type="match status" value="1"/>
</dbReference>
<dbReference type="Gene3D" id="2.70.40.10">
    <property type="match status" value="1"/>
</dbReference>
<evidence type="ECO:0000256" key="4">
    <source>
        <dbReference type="ARBA" id="ARBA00022695"/>
    </source>
</evidence>
<evidence type="ECO:0000256" key="7">
    <source>
        <dbReference type="ARBA" id="ARBA00022801"/>
    </source>
</evidence>
<dbReference type="GO" id="GO:0003964">
    <property type="term" value="F:RNA-directed DNA polymerase activity"/>
    <property type="evidence" value="ECO:0007669"/>
    <property type="project" value="UniProtKB-KW"/>
</dbReference>
<evidence type="ECO:0000256" key="3">
    <source>
        <dbReference type="ARBA" id="ARBA00022679"/>
    </source>
</evidence>
<dbReference type="InterPro" id="IPR001969">
    <property type="entry name" value="Aspartic_peptidase_AS"/>
</dbReference>
<dbReference type="EMBL" id="CAJPWZ010000098">
    <property type="protein sequence ID" value="CAG2185687.1"/>
    <property type="molecule type" value="Genomic_DNA"/>
</dbReference>
<dbReference type="InterPro" id="IPR041373">
    <property type="entry name" value="RT_RNaseH"/>
</dbReference>
<dbReference type="SMART" id="SM00298">
    <property type="entry name" value="CHROMO"/>
    <property type="match status" value="1"/>
</dbReference>
<dbReference type="PROSITE" id="PS50013">
    <property type="entry name" value="CHROMO_2"/>
    <property type="match status" value="1"/>
</dbReference>
<feature type="domain" description="Peptidase A2" evidence="12">
    <location>
        <begin position="43"/>
        <end position="126"/>
    </location>
</feature>
<dbReference type="SUPFAM" id="SSF56672">
    <property type="entry name" value="DNA/RNA polymerases"/>
    <property type="match status" value="1"/>
</dbReference>
<feature type="domain" description="Chromo" evidence="11">
    <location>
        <begin position="1140"/>
        <end position="1196"/>
    </location>
</feature>
<dbReference type="CDD" id="cd09274">
    <property type="entry name" value="RNase_HI_RT_Ty3"/>
    <property type="match status" value="1"/>
</dbReference>
<keyword evidence="6" id="KW-0255">Endonuclease</keyword>
<dbReference type="Pfam" id="PF13650">
    <property type="entry name" value="Asp_protease_2"/>
    <property type="match status" value="1"/>
</dbReference>
<keyword evidence="3" id="KW-0808">Transferase</keyword>
<keyword evidence="7" id="KW-0378">Hydrolase</keyword>
<evidence type="ECO:0000256" key="8">
    <source>
        <dbReference type="ARBA" id="ARBA00022918"/>
    </source>
</evidence>
<dbReference type="Gene3D" id="2.40.50.40">
    <property type="match status" value="1"/>
</dbReference>
<keyword evidence="9" id="KW-0539">Nucleus</keyword>
<evidence type="ECO:0000256" key="10">
    <source>
        <dbReference type="SAM" id="Coils"/>
    </source>
</evidence>
<dbReference type="InterPro" id="IPR043502">
    <property type="entry name" value="DNA/RNA_pol_sf"/>
</dbReference>
<keyword evidence="4" id="KW-0548">Nucleotidyltransferase</keyword>
<dbReference type="Pfam" id="PF00665">
    <property type="entry name" value="rve"/>
    <property type="match status" value="1"/>
</dbReference>
<name>A0A8S3PR48_MYTED</name>
<dbReference type="SUPFAM" id="SSF53098">
    <property type="entry name" value="Ribonuclease H-like"/>
    <property type="match status" value="1"/>
</dbReference>
<dbReference type="InterPro" id="IPR036397">
    <property type="entry name" value="RNaseH_sf"/>
</dbReference>
<protein>
    <recommendedName>
        <fullName evidence="2">RNA-directed DNA polymerase</fullName>
        <ecNumber evidence="2">2.7.7.49</ecNumber>
    </recommendedName>
</protein>
<dbReference type="GO" id="GO:0004519">
    <property type="term" value="F:endonuclease activity"/>
    <property type="evidence" value="ECO:0007669"/>
    <property type="project" value="UniProtKB-KW"/>
</dbReference>
<dbReference type="Pfam" id="PF17917">
    <property type="entry name" value="RT_RNaseH"/>
    <property type="match status" value="1"/>
</dbReference>
<accession>A0A8S3PR48</accession>
<evidence type="ECO:0000256" key="1">
    <source>
        <dbReference type="ARBA" id="ARBA00004123"/>
    </source>
</evidence>
<keyword evidence="15" id="KW-1185">Reference proteome</keyword>
<dbReference type="FunFam" id="3.30.420.10:FF:000032">
    <property type="entry name" value="Retrovirus-related Pol polyprotein from transposon 297-like Protein"/>
    <property type="match status" value="1"/>
</dbReference>
<dbReference type="CDD" id="cd00303">
    <property type="entry name" value="retropepsin_like"/>
    <property type="match status" value="1"/>
</dbReference>
<dbReference type="GO" id="GO:0003676">
    <property type="term" value="F:nucleic acid binding"/>
    <property type="evidence" value="ECO:0007669"/>
    <property type="project" value="InterPro"/>
</dbReference>
<evidence type="ECO:0000313" key="14">
    <source>
        <dbReference type="EMBL" id="CAG2185687.1"/>
    </source>
</evidence>
<dbReference type="InterPro" id="IPR023779">
    <property type="entry name" value="Chromodomain_CS"/>
</dbReference>
<dbReference type="Pfam" id="PF00385">
    <property type="entry name" value="Chromo"/>
    <property type="match status" value="1"/>
</dbReference>
<dbReference type="InterPro" id="IPR012337">
    <property type="entry name" value="RNaseH-like_sf"/>
</dbReference>
<dbReference type="InterPro" id="IPR001995">
    <property type="entry name" value="Peptidase_A2_cat"/>
</dbReference>
<evidence type="ECO:0000313" key="15">
    <source>
        <dbReference type="Proteomes" id="UP000683360"/>
    </source>
</evidence>
<dbReference type="Gene3D" id="1.10.340.70">
    <property type="match status" value="1"/>
</dbReference>
<dbReference type="InterPro" id="IPR023780">
    <property type="entry name" value="Chromo_domain"/>
</dbReference>
<dbReference type="Gene3D" id="2.40.70.10">
    <property type="entry name" value="Acid Proteases"/>
    <property type="match status" value="1"/>
</dbReference>
<evidence type="ECO:0000256" key="9">
    <source>
        <dbReference type="ARBA" id="ARBA00023242"/>
    </source>
</evidence>
<keyword evidence="8" id="KW-0695">RNA-directed DNA polymerase</keyword>
<evidence type="ECO:0000259" key="12">
    <source>
        <dbReference type="PROSITE" id="PS50175"/>
    </source>
</evidence>
<dbReference type="PANTHER" id="PTHR37984:SF5">
    <property type="entry name" value="PROTEIN NYNRIN-LIKE"/>
    <property type="match status" value="1"/>
</dbReference>
<feature type="coiled-coil region" evidence="10">
    <location>
        <begin position="980"/>
        <end position="1011"/>
    </location>
</feature>
<dbReference type="Proteomes" id="UP000683360">
    <property type="component" value="Unassembled WGS sequence"/>
</dbReference>
<dbReference type="InterPro" id="IPR036157">
    <property type="entry name" value="dUTPase-like_sf"/>
</dbReference>
<evidence type="ECO:0000259" key="13">
    <source>
        <dbReference type="PROSITE" id="PS50994"/>
    </source>
</evidence>
<comment type="caution">
    <text evidence="14">The sequence shown here is derived from an EMBL/GenBank/DDBJ whole genome shotgun (WGS) entry which is preliminary data.</text>
</comment>
<dbReference type="GO" id="GO:0005634">
    <property type="term" value="C:nucleus"/>
    <property type="evidence" value="ECO:0007669"/>
    <property type="project" value="UniProtKB-SubCell"/>
</dbReference>
<dbReference type="EC" id="2.7.7.49" evidence="2"/>
<feature type="domain" description="Integrase catalytic" evidence="13">
    <location>
        <begin position="794"/>
        <end position="954"/>
    </location>
</feature>
<keyword evidence="5" id="KW-0540">Nuclease</keyword>
<dbReference type="PROSITE" id="PS50994">
    <property type="entry name" value="INTEGRASE"/>
    <property type="match status" value="1"/>
</dbReference>